<feature type="transmembrane region" description="Helical" evidence="7">
    <location>
        <begin position="280"/>
        <end position="298"/>
    </location>
</feature>
<keyword evidence="5 7" id="KW-0472">Membrane</keyword>
<evidence type="ECO:0000256" key="6">
    <source>
        <dbReference type="SAM" id="MobiDB-lite"/>
    </source>
</evidence>
<evidence type="ECO:0000256" key="7">
    <source>
        <dbReference type="SAM" id="Phobius"/>
    </source>
</evidence>
<feature type="transmembrane region" description="Helical" evidence="7">
    <location>
        <begin position="252"/>
        <end position="274"/>
    </location>
</feature>
<evidence type="ECO:0000256" key="2">
    <source>
        <dbReference type="ARBA" id="ARBA00008930"/>
    </source>
</evidence>
<evidence type="ECO:0000313" key="8">
    <source>
        <dbReference type="EMBL" id="QIC50127.1"/>
    </source>
</evidence>
<dbReference type="EMBL" id="MN086797">
    <property type="protein sequence ID" value="QIC50127.1"/>
    <property type="molecule type" value="Genomic_DNA"/>
</dbReference>
<feature type="transmembrane region" description="Helical" evidence="7">
    <location>
        <begin position="172"/>
        <end position="193"/>
    </location>
</feature>
<dbReference type="GO" id="GO:0019033">
    <property type="term" value="C:viral tegument"/>
    <property type="evidence" value="ECO:0007669"/>
    <property type="project" value="InterPro"/>
</dbReference>
<evidence type="ECO:0000256" key="3">
    <source>
        <dbReference type="ARBA" id="ARBA00022692"/>
    </source>
</evidence>
<keyword evidence="3 7" id="KW-0812">Transmembrane</keyword>
<feature type="transmembrane region" description="Helical" evidence="7">
    <location>
        <begin position="114"/>
        <end position="131"/>
    </location>
</feature>
<reference evidence="8" key="1">
    <citation type="submission" date="2019-06" db="EMBL/GenBank/DDBJ databases">
        <title>Bovine herpetic mammillitis in dairy farm in Italy.</title>
        <authorList>
            <person name="Lanave G."/>
            <person name="Larocca V."/>
            <person name="Camero M."/>
            <person name="Martella V."/>
            <person name="Buonavoglia C."/>
        </authorList>
    </citation>
    <scope>NUCLEOTIDE SEQUENCE</scope>
    <source>
        <strain evidence="8">ITA/2018/468</strain>
    </source>
</reference>
<dbReference type="Pfam" id="PF05072">
    <property type="entry name" value="Herpes_UL43"/>
    <property type="match status" value="1"/>
</dbReference>
<evidence type="ECO:0000256" key="1">
    <source>
        <dbReference type="ARBA" id="ARBA00004141"/>
    </source>
</evidence>
<sequence>MDGACCGSNRSPATLTHDAGRTPPPPVADNKGSEHTVEVEPADELTRCAVGCALKFMLCMATFWLQGFAMGFLSAAVIAHGRGALEFACVFAVTASVAACTPLKYATTARRPCVWIRCAISLLGLALWVLADADGNPGVWMAIKCLAFCAAILSSAILSADARSMFTARHAFFLLFAIATCAGFGVGASSPLWRAGKCGAPVLAAMLMVHLSGVAANDCRKKMCKRHVEYVYGLPRLHATPAGKPENFSTPALALTVAASLATNFAQTAARALGPDGPRMWLQAFGLGHFAAALSTAAQVLSRRDLTDALLIAHLALLLGACALMYASALAALCLVVGGAVWITLAQVFGLQRRMQGRADDDPAAGLLCGMLFAVYALGLVLGTTSSMERA</sequence>
<feature type="transmembrane region" description="Helical" evidence="7">
    <location>
        <begin position="310"/>
        <end position="343"/>
    </location>
</feature>
<protein>
    <submittedName>
        <fullName evidence="8">Membrane protein</fullName>
    </submittedName>
</protein>
<evidence type="ECO:0000256" key="5">
    <source>
        <dbReference type="ARBA" id="ARBA00023136"/>
    </source>
</evidence>
<comment type="subcellular location">
    <subcellularLocation>
        <location evidence="1">Membrane</location>
        <topology evidence="1">Multi-pass membrane protein</topology>
    </subcellularLocation>
</comment>
<organism evidence="8">
    <name type="scientific">Bovine alphaherpesvirus 2</name>
    <dbReference type="NCBI Taxonomy" id="10295"/>
    <lineage>
        <taxon>Viruses</taxon>
        <taxon>Duplodnaviria</taxon>
        <taxon>Heunggongvirae</taxon>
        <taxon>Peploviricota</taxon>
        <taxon>Herviviricetes</taxon>
        <taxon>Herpesvirales</taxon>
        <taxon>Orthoherpesviridae</taxon>
        <taxon>Alphaherpesvirinae</taxon>
        <taxon>Simplexvirus</taxon>
        <taxon>Simplexvirus bovinealpha2</taxon>
    </lineage>
</organism>
<name>A0A6H2U1K5_9ALPH</name>
<feature type="transmembrane region" description="Helical" evidence="7">
    <location>
        <begin position="84"/>
        <end position="102"/>
    </location>
</feature>
<feature type="transmembrane region" description="Helical" evidence="7">
    <location>
        <begin position="56"/>
        <end position="78"/>
    </location>
</feature>
<proteinExistence type="inferred from homology"/>
<dbReference type="InterPro" id="IPR007764">
    <property type="entry name" value="Herpes_UL43"/>
</dbReference>
<evidence type="ECO:0000256" key="4">
    <source>
        <dbReference type="ARBA" id="ARBA00022989"/>
    </source>
</evidence>
<feature type="transmembrane region" description="Helical" evidence="7">
    <location>
        <begin position="363"/>
        <end position="383"/>
    </location>
</feature>
<keyword evidence="4 7" id="KW-1133">Transmembrane helix</keyword>
<accession>A0A6H2U1K5</accession>
<feature type="transmembrane region" description="Helical" evidence="7">
    <location>
        <begin position="199"/>
        <end position="216"/>
    </location>
</feature>
<dbReference type="GO" id="GO:0016020">
    <property type="term" value="C:membrane"/>
    <property type="evidence" value="ECO:0007669"/>
    <property type="project" value="UniProtKB-SubCell"/>
</dbReference>
<feature type="region of interest" description="Disordered" evidence="6">
    <location>
        <begin position="1"/>
        <end position="36"/>
    </location>
</feature>
<feature type="transmembrane region" description="Helical" evidence="7">
    <location>
        <begin position="137"/>
        <end position="160"/>
    </location>
</feature>
<comment type="similarity">
    <text evidence="2">Belongs to the alphaherpesvirinae HHV-1 UL43 family.</text>
</comment>